<gene>
    <name evidence="3" type="ORF">METZ01_LOCUS90463</name>
</gene>
<dbReference type="InterPro" id="IPR036812">
    <property type="entry name" value="NAD(P)_OxRdtase_dom_sf"/>
</dbReference>
<dbReference type="GO" id="GO:0005829">
    <property type="term" value="C:cytosol"/>
    <property type="evidence" value="ECO:0007669"/>
    <property type="project" value="TreeGrafter"/>
</dbReference>
<dbReference type="CDD" id="cd19084">
    <property type="entry name" value="AKR_AKR11B1-like"/>
    <property type="match status" value="1"/>
</dbReference>
<evidence type="ECO:0000313" key="3">
    <source>
        <dbReference type="EMBL" id="SVA37609.1"/>
    </source>
</evidence>
<dbReference type="SUPFAM" id="SSF51430">
    <property type="entry name" value="NAD(P)-linked oxidoreductase"/>
    <property type="match status" value="1"/>
</dbReference>
<feature type="domain" description="NADP-dependent oxidoreductase" evidence="2">
    <location>
        <begin position="16"/>
        <end position="295"/>
    </location>
</feature>
<dbReference type="InterPro" id="IPR020471">
    <property type="entry name" value="AKR"/>
</dbReference>
<dbReference type="GO" id="GO:0016491">
    <property type="term" value="F:oxidoreductase activity"/>
    <property type="evidence" value="ECO:0007669"/>
    <property type="project" value="UniProtKB-KW"/>
</dbReference>
<name>A0A381VB68_9ZZZZ</name>
<dbReference type="PANTHER" id="PTHR43364">
    <property type="entry name" value="NADH-SPECIFIC METHYLGLYOXAL REDUCTASE-RELATED"/>
    <property type="match status" value="1"/>
</dbReference>
<dbReference type="EMBL" id="UINC01008354">
    <property type="protein sequence ID" value="SVA37609.1"/>
    <property type="molecule type" value="Genomic_DNA"/>
</dbReference>
<dbReference type="PANTHER" id="PTHR43364:SF4">
    <property type="entry name" value="NAD(P)-LINKED OXIDOREDUCTASE SUPERFAMILY PROTEIN"/>
    <property type="match status" value="1"/>
</dbReference>
<sequence length="309" mass="34551">MDQRVLGKDGPKVPVICFGAWPIGGGMGRVDVNQAVATIQTALDCGMTFIDTAEGYQTSESVLGKALAERRHEVVLATKLSGSDHSETHMRNAIENSLTVLGTDYIDLYQLHSPQSHWPIEETMGGLLRLKEEGKIRYIGISNYSPDQTQEVMSHGPVQSSQPRYNMIFRHDEENTLKFCLDNDIGVIPHSVLAKGLLGGRYKPGDTFPADDERRLFNFFRGKLFEQIYDVTTKLDEWAHDRGRDIVQLAVAWVIAHPAVTSAIVGMKDPEQVSQVSMAADWKLSALELEEIDRIIGDLQPRWKKDAFI</sequence>
<dbReference type="InterPro" id="IPR023210">
    <property type="entry name" value="NADP_OxRdtase_dom"/>
</dbReference>
<keyword evidence="1" id="KW-0560">Oxidoreductase</keyword>
<proteinExistence type="predicted"/>
<dbReference type="InterPro" id="IPR018170">
    <property type="entry name" value="Aldo/ket_reductase_CS"/>
</dbReference>
<evidence type="ECO:0000259" key="2">
    <source>
        <dbReference type="Pfam" id="PF00248"/>
    </source>
</evidence>
<protein>
    <recommendedName>
        <fullName evidence="2">NADP-dependent oxidoreductase domain-containing protein</fullName>
    </recommendedName>
</protein>
<dbReference type="Pfam" id="PF00248">
    <property type="entry name" value="Aldo_ket_red"/>
    <property type="match status" value="1"/>
</dbReference>
<organism evidence="3">
    <name type="scientific">marine metagenome</name>
    <dbReference type="NCBI Taxonomy" id="408172"/>
    <lineage>
        <taxon>unclassified sequences</taxon>
        <taxon>metagenomes</taxon>
        <taxon>ecological metagenomes</taxon>
    </lineage>
</organism>
<dbReference type="AlphaFoldDB" id="A0A381VB68"/>
<dbReference type="InterPro" id="IPR050523">
    <property type="entry name" value="AKR_Detox_Biosynth"/>
</dbReference>
<reference evidence="3" key="1">
    <citation type="submission" date="2018-05" db="EMBL/GenBank/DDBJ databases">
        <authorList>
            <person name="Lanie J.A."/>
            <person name="Ng W.-L."/>
            <person name="Kazmierczak K.M."/>
            <person name="Andrzejewski T.M."/>
            <person name="Davidsen T.M."/>
            <person name="Wayne K.J."/>
            <person name="Tettelin H."/>
            <person name="Glass J.I."/>
            <person name="Rusch D."/>
            <person name="Podicherti R."/>
            <person name="Tsui H.-C.T."/>
            <person name="Winkler M.E."/>
        </authorList>
    </citation>
    <scope>NUCLEOTIDE SEQUENCE</scope>
</reference>
<dbReference type="PRINTS" id="PR00069">
    <property type="entry name" value="ALDKETRDTASE"/>
</dbReference>
<accession>A0A381VB68</accession>
<evidence type="ECO:0000256" key="1">
    <source>
        <dbReference type="ARBA" id="ARBA00023002"/>
    </source>
</evidence>
<dbReference type="Gene3D" id="3.20.20.100">
    <property type="entry name" value="NADP-dependent oxidoreductase domain"/>
    <property type="match status" value="1"/>
</dbReference>
<dbReference type="PROSITE" id="PS00062">
    <property type="entry name" value="ALDOKETO_REDUCTASE_2"/>
    <property type="match status" value="1"/>
</dbReference>